<dbReference type="EMBL" id="CP094984">
    <property type="protein sequence ID" value="UON91939.1"/>
    <property type="molecule type" value="Genomic_DNA"/>
</dbReference>
<comment type="similarity">
    <text evidence="2 8">Belongs to the lactate permease family.</text>
</comment>
<keyword evidence="7 8" id="KW-0472">Membrane</keyword>
<feature type="transmembrane region" description="Helical" evidence="8">
    <location>
        <begin position="471"/>
        <end position="489"/>
    </location>
</feature>
<comment type="subcellular location">
    <subcellularLocation>
        <location evidence="1 8">Cell membrane</location>
        <topology evidence="1 8">Multi-pass membrane protein</topology>
    </subcellularLocation>
</comment>
<dbReference type="InterPro" id="IPR003804">
    <property type="entry name" value="Lactate_perm"/>
</dbReference>
<dbReference type="AlphaFoldDB" id="A0A9X1SAV7"/>
<evidence type="ECO:0000313" key="11">
    <source>
        <dbReference type="EMBL" id="UON91939.1"/>
    </source>
</evidence>
<evidence type="ECO:0000256" key="9">
    <source>
        <dbReference type="SAM" id="MobiDB-lite"/>
    </source>
</evidence>
<feature type="transmembrane region" description="Helical" evidence="8">
    <location>
        <begin position="20"/>
        <end position="41"/>
    </location>
</feature>
<protein>
    <recommendedName>
        <fullName evidence="8">L-lactate permease</fullName>
    </recommendedName>
</protein>
<feature type="compositionally biased region" description="Low complexity" evidence="9">
    <location>
        <begin position="295"/>
        <end position="311"/>
    </location>
</feature>
<feature type="transmembrane region" description="Helical" evidence="8">
    <location>
        <begin position="164"/>
        <end position="184"/>
    </location>
</feature>
<evidence type="ECO:0000256" key="8">
    <source>
        <dbReference type="RuleBase" id="RU365092"/>
    </source>
</evidence>
<dbReference type="Pfam" id="PF02652">
    <property type="entry name" value="Lactate_perm"/>
    <property type="match status" value="2"/>
</dbReference>
<accession>A0A9X1SAV7</accession>
<evidence type="ECO:0000313" key="12">
    <source>
        <dbReference type="Proteomes" id="UP000829758"/>
    </source>
</evidence>
<evidence type="ECO:0000256" key="7">
    <source>
        <dbReference type="ARBA" id="ARBA00023136"/>
    </source>
</evidence>
<dbReference type="EMBL" id="JAJFZT010000003">
    <property type="protein sequence ID" value="MCC3272189.1"/>
    <property type="molecule type" value="Genomic_DNA"/>
</dbReference>
<dbReference type="PANTHER" id="PTHR30003">
    <property type="entry name" value="L-LACTATE PERMEASE"/>
    <property type="match status" value="1"/>
</dbReference>
<feature type="region of interest" description="Disordered" evidence="9">
    <location>
        <begin position="331"/>
        <end position="366"/>
    </location>
</feature>
<feature type="transmembrane region" description="Helical" evidence="8">
    <location>
        <begin position="48"/>
        <end position="66"/>
    </location>
</feature>
<dbReference type="GO" id="GO:0005886">
    <property type="term" value="C:plasma membrane"/>
    <property type="evidence" value="ECO:0007669"/>
    <property type="project" value="UniProtKB-SubCell"/>
</dbReference>
<evidence type="ECO:0000256" key="6">
    <source>
        <dbReference type="ARBA" id="ARBA00022989"/>
    </source>
</evidence>
<organism evidence="10 13">
    <name type="scientific">Arthrobacter zhangbolii</name>
    <dbReference type="NCBI Taxonomy" id="2886936"/>
    <lineage>
        <taxon>Bacteria</taxon>
        <taxon>Bacillati</taxon>
        <taxon>Actinomycetota</taxon>
        <taxon>Actinomycetes</taxon>
        <taxon>Micrococcales</taxon>
        <taxon>Micrococcaceae</taxon>
        <taxon>Arthrobacter</taxon>
    </lineage>
</organism>
<keyword evidence="6 8" id="KW-1133">Transmembrane helix</keyword>
<dbReference type="RefSeq" id="WP_227928276.1">
    <property type="nucleotide sequence ID" value="NZ_CP094984.1"/>
</dbReference>
<feature type="transmembrane region" description="Helical" evidence="8">
    <location>
        <begin position="204"/>
        <end position="220"/>
    </location>
</feature>
<dbReference type="PANTHER" id="PTHR30003:SF0">
    <property type="entry name" value="GLYCOLATE PERMEASE GLCA-RELATED"/>
    <property type="match status" value="1"/>
</dbReference>
<feature type="compositionally biased region" description="Low complexity" evidence="9">
    <location>
        <begin position="331"/>
        <end position="354"/>
    </location>
</feature>
<dbReference type="GO" id="GO:0015295">
    <property type="term" value="F:solute:proton symporter activity"/>
    <property type="evidence" value="ECO:0007669"/>
    <property type="project" value="TreeGrafter"/>
</dbReference>
<feature type="transmembrane region" description="Helical" evidence="8">
    <location>
        <begin position="495"/>
        <end position="520"/>
    </location>
</feature>
<feature type="transmembrane region" description="Helical" evidence="8">
    <location>
        <begin position="78"/>
        <end position="97"/>
    </location>
</feature>
<gene>
    <name evidence="10" type="ORF">LJ755_05520</name>
    <name evidence="11" type="ORF">MUK71_15395</name>
</gene>
<keyword evidence="4 8" id="KW-1003">Cell membrane</keyword>
<feature type="transmembrane region" description="Helical" evidence="8">
    <location>
        <begin position="258"/>
        <end position="275"/>
    </location>
</feature>
<dbReference type="Proteomes" id="UP001155145">
    <property type="component" value="Unassembled WGS sequence"/>
</dbReference>
<reference evidence="10" key="1">
    <citation type="submission" date="2021-10" db="EMBL/GenBank/DDBJ databases">
        <title>Novel species in genus Arthrobacter.</title>
        <authorList>
            <person name="Liu Y."/>
        </authorList>
    </citation>
    <scope>NUCLEOTIDE SEQUENCE</scope>
    <source>
        <strain evidence="10">Zg-Y462</strain>
        <strain evidence="12">zg-Y462</strain>
    </source>
</reference>
<feature type="region of interest" description="Disordered" evidence="9">
    <location>
        <begin position="292"/>
        <end position="311"/>
    </location>
</feature>
<keyword evidence="5 8" id="KW-0812">Transmembrane</keyword>
<proteinExistence type="inferred from homology"/>
<feature type="transmembrane region" description="Helical" evidence="8">
    <location>
        <begin position="118"/>
        <end position="135"/>
    </location>
</feature>
<evidence type="ECO:0000256" key="5">
    <source>
        <dbReference type="ARBA" id="ARBA00022692"/>
    </source>
</evidence>
<feature type="transmembrane region" description="Helical" evidence="8">
    <location>
        <begin position="141"/>
        <end position="157"/>
    </location>
</feature>
<evidence type="ECO:0000256" key="3">
    <source>
        <dbReference type="ARBA" id="ARBA00022448"/>
    </source>
</evidence>
<keyword evidence="3 8" id="KW-0813">Transport</keyword>
<evidence type="ECO:0000256" key="1">
    <source>
        <dbReference type="ARBA" id="ARBA00004651"/>
    </source>
</evidence>
<dbReference type="Proteomes" id="UP000829758">
    <property type="component" value="Chromosome"/>
</dbReference>
<keyword evidence="12" id="KW-1185">Reference proteome</keyword>
<evidence type="ECO:0000256" key="4">
    <source>
        <dbReference type="ARBA" id="ARBA00022475"/>
    </source>
</evidence>
<evidence type="ECO:0000313" key="10">
    <source>
        <dbReference type="EMBL" id="MCC3272189.1"/>
    </source>
</evidence>
<name>A0A9X1SAV7_9MICC</name>
<evidence type="ECO:0000313" key="13">
    <source>
        <dbReference type="Proteomes" id="UP001155145"/>
    </source>
</evidence>
<feature type="transmembrane region" description="Helical" evidence="8">
    <location>
        <begin position="232"/>
        <end position="252"/>
    </location>
</feature>
<feature type="transmembrane region" description="Helical" evidence="8">
    <location>
        <begin position="374"/>
        <end position="396"/>
    </location>
</feature>
<sequence length="616" mass="62955">MKTHVAAAFQQPLDPVAGSLAISAILAALPLLILFVLLGVFRMKAYQAALISLALSIILAVVGWQMPVGQVLSATGLGAFYAIFPILWILINALWIYKLTVATPWFEILGRTIRSISDDLRILSILIAFCFGALLESLAGFGAPVAIAAAMLMAAGMKPLKSAVVALLANTAPVAFGAMAAPIIALNGVTGIPLQELSSMTGRQTPFIALVVPLILVFLVDGKRGLRQTWPVALVAGAAFGLAQFVASNFFIVELTDVVAAVVTVIAVLLMLRVWQPAEIIGMTGETREAEKAEAAVSEAGAGTDTLTGSTRGAGAGAGAAGAGGGASGGATAVGADSAGDPGAGSSADAGTPGNPAPGGGGQAAGARPSRREVWMAIAPYLIIIAVFSLAQIPVIKTWLTSIGSTTFHWPGLDVTGANGKPVAAQTLRFDHLRATGTLLLFSGIITMFLYRIAPRSGVRVYGETLKQLRWTILTVCAVLALSFVMNLSGQTTTLGVALASAGGFFALLSPLLGWIGVALTGSDTSSNSLFGALQVAAANETGLSPTLMAAANSSAGVMGKMLSLQNLAIASAAVGLEGAEGTLLRKLIGWSLGLLAFITVLIWLQSTSILGWMVP</sequence>
<feature type="transmembrane region" description="Helical" evidence="8">
    <location>
        <begin position="432"/>
        <end position="451"/>
    </location>
</feature>
<feature type="transmembrane region" description="Helical" evidence="8">
    <location>
        <begin position="593"/>
        <end position="615"/>
    </location>
</feature>
<evidence type="ECO:0000256" key="2">
    <source>
        <dbReference type="ARBA" id="ARBA00010100"/>
    </source>
</evidence>
<dbReference type="GO" id="GO:0015129">
    <property type="term" value="F:lactate transmembrane transporter activity"/>
    <property type="evidence" value="ECO:0007669"/>
    <property type="project" value="UniProtKB-UniRule"/>
</dbReference>
<comment type="function">
    <text evidence="8">Uptake of L-lactate across the membrane. Can also transport D-lactate and glycolate.</text>
</comment>